<dbReference type="AlphaFoldDB" id="A0A834LEJ2"/>
<evidence type="ECO:0000313" key="4">
    <source>
        <dbReference type="Proteomes" id="UP000626092"/>
    </source>
</evidence>
<comment type="caution">
    <text evidence="3">The sequence shown here is derived from an EMBL/GenBank/DDBJ whole genome shotgun (WGS) entry which is preliminary data.</text>
</comment>
<dbReference type="InterPro" id="IPR041694">
    <property type="entry name" value="ADH_N_2"/>
</dbReference>
<dbReference type="PANTHER" id="PTHR43205:SF7">
    <property type="entry name" value="PROSTAGLANDIN REDUCTASE 1"/>
    <property type="match status" value="1"/>
</dbReference>
<dbReference type="SUPFAM" id="SSF50129">
    <property type="entry name" value="GroES-like"/>
    <property type="match status" value="2"/>
</dbReference>
<sequence length="416" mass="46808">MAERVVEEVSNKQVILRDYVSGFPKESDFEVRSSKIRLNVAGGSKSVVVKNLYLSCDPFTVDRMRNLKGSYIHSFTPGSPIIGYGVARVIDSEHPNYKKGDLVWGYTRWEEYSLITEPETLFKIEHTDVPLSYYTGILDNADYEDILLPKDEPWPFLLRFPIGCFGICLGLISQSILWLSLSTSPSTQFLHIPPHIDPLPLVPGPPPSLRHLLLEMHLLLRSRQAQVLPPGPRQLLLRPLDRLHVPGHRGAPENLPLRPPPGRLRVVEEVSNKQVILRDYMSGFPKESDFEFRTSKIRLSVAQGSKSVVVKNLYLSCDPFLRGGSSIPSFTPGSLVTDPVDVEQPIIGYGVARVIDSGHPNFKKGDLVWGMTGWEEYSLITEPKTFFKIEHTDVPLSYYTGILGKFIPFLSFKLLG</sequence>
<dbReference type="GO" id="GO:0006979">
    <property type="term" value="P:response to oxidative stress"/>
    <property type="evidence" value="ECO:0007669"/>
    <property type="project" value="TreeGrafter"/>
</dbReference>
<dbReference type="InterPro" id="IPR011032">
    <property type="entry name" value="GroES-like_sf"/>
</dbReference>
<keyword evidence="1" id="KW-0560">Oxidoreductase</keyword>
<dbReference type="Pfam" id="PF16884">
    <property type="entry name" value="ADH_N_2"/>
    <property type="match status" value="2"/>
</dbReference>
<dbReference type="Gene3D" id="3.90.180.10">
    <property type="entry name" value="Medium-chain alcohol dehydrogenases, catalytic domain"/>
    <property type="match status" value="2"/>
</dbReference>
<evidence type="ECO:0000313" key="3">
    <source>
        <dbReference type="EMBL" id="KAF7132407.1"/>
    </source>
</evidence>
<reference evidence="3" key="1">
    <citation type="submission" date="2019-11" db="EMBL/GenBank/DDBJ databases">
        <authorList>
            <person name="Liu Y."/>
            <person name="Hou J."/>
            <person name="Li T.-Q."/>
            <person name="Guan C.-H."/>
            <person name="Wu X."/>
            <person name="Wu H.-Z."/>
            <person name="Ling F."/>
            <person name="Zhang R."/>
            <person name="Shi X.-G."/>
            <person name="Ren J.-P."/>
            <person name="Chen E.-F."/>
            <person name="Sun J.-M."/>
        </authorList>
    </citation>
    <scope>NUCLEOTIDE SEQUENCE</scope>
    <source>
        <strain evidence="3">Adult_tree_wgs_1</strain>
        <tissue evidence="3">Leaves</tissue>
    </source>
</reference>
<gene>
    <name evidence="3" type="ORF">RHSIM_Rhsim09G0006200</name>
</gene>
<dbReference type="Proteomes" id="UP000626092">
    <property type="component" value="Unassembled WGS sequence"/>
</dbReference>
<dbReference type="EMBL" id="WJXA01000009">
    <property type="protein sequence ID" value="KAF7132407.1"/>
    <property type="molecule type" value="Genomic_DNA"/>
</dbReference>
<evidence type="ECO:0000256" key="1">
    <source>
        <dbReference type="ARBA" id="ARBA00023002"/>
    </source>
</evidence>
<dbReference type="PANTHER" id="PTHR43205">
    <property type="entry name" value="PROSTAGLANDIN REDUCTASE"/>
    <property type="match status" value="1"/>
</dbReference>
<name>A0A834LEJ2_RHOSS</name>
<dbReference type="GO" id="GO:0032440">
    <property type="term" value="F:2-alkenal reductase [NAD(P)H] activity"/>
    <property type="evidence" value="ECO:0007669"/>
    <property type="project" value="TreeGrafter"/>
</dbReference>
<organism evidence="3 4">
    <name type="scientific">Rhododendron simsii</name>
    <name type="common">Sims's rhododendron</name>
    <dbReference type="NCBI Taxonomy" id="118357"/>
    <lineage>
        <taxon>Eukaryota</taxon>
        <taxon>Viridiplantae</taxon>
        <taxon>Streptophyta</taxon>
        <taxon>Embryophyta</taxon>
        <taxon>Tracheophyta</taxon>
        <taxon>Spermatophyta</taxon>
        <taxon>Magnoliopsida</taxon>
        <taxon>eudicotyledons</taxon>
        <taxon>Gunneridae</taxon>
        <taxon>Pentapetalae</taxon>
        <taxon>asterids</taxon>
        <taxon>Ericales</taxon>
        <taxon>Ericaceae</taxon>
        <taxon>Ericoideae</taxon>
        <taxon>Rhodoreae</taxon>
        <taxon>Rhododendron</taxon>
    </lineage>
</organism>
<feature type="domain" description="Oxidoreductase N-terminal" evidence="2">
    <location>
        <begin position="273"/>
        <end position="386"/>
    </location>
</feature>
<protein>
    <recommendedName>
        <fullName evidence="2">Oxidoreductase N-terminal domain-containing protein</fullName>
    </recommendedName>
</protein>
<evidence type="ECO:0000259" key="2">
    <source>
        <dbReference type="Pfam" id="PF16884"/>
    </source>
</evidence>
<accession>A0A834LEJ2</accession>
<dbReference type="InterPro" id="IPR045010">
    <property type="entry name" value="MDR_fam"/>
</dbReference>
<dbReference type="OrthoDB" id="809632at2759"/>
<feature type="domain" description="Oxidoreductase N-terminal" evidence="2">
    <location>
        <begin position="12"/>
        <end position="123"/>
    </location>
</feature>
<keyword evidence="4" id="KW-1185">Reference proteome</keyword>
<proteinExistence type="predicted"/>